<comment type="caution">
    <text evidence="4">The sequence shown here is derived from an EMBL/GenBank/DDBJ whole genome shotgun (WGS) entry which is preliminary data.</text>
</comment>
<keyword evidence="2" id="KW-0732">Signal</keyword>
<reference evidence="4 5" key="1">
    <citation type="submission" date="2021-11" db="EMBL/GenBank/DDBJ databases">
        <title>Genomic of Niabella pedocola.</title>
        <authorList>
            <person name="Wu T."/>
        </authorList>
    </citation>
    <scope>NUCLEOTIDE SEQUENCE [LARGE SCALE GENOMIC DNA]</scope>
    <source>
        <strain evidence="4 5">JCM 31011</strain>
    </source>
</reference>
<sequence>MKRNYMLLLVLIVFFMKTNAQQKQNSNQMKEGLIIIDVQQDYFKGGRMELSGAREAADNAGRILDHFRQKQLPVIHVRHIANDPAAGFFLPGTTGIEIDPRVKPAHGEKLITKHYPNSFRETDLRDYLQQHHITKLVVTGMMTHVCVDATVKAAKDYGIECVVITDATATRDLEVQGKKVAAANVQTALLGAMGFYYAELKSTAAFLDGSSGNKKTGQ</sequence>
<name>A0ABS8PXI5_9BACT</name>
<dbReference type="GO" id="GO:0016787">
    <property type="term" value="F:hydrolase activity"/>
    <property type="evidence" value="ECO:0007669"/>
    <property type="project" value="UniProtKB-KW"/>
</dbReference>
<evidence type="ECO:0000313" key="5">
    <source>
        <dbReference type="Proteomes" id="UP001199816"/>
    </source>
</evidence>
<keyword evidence="1 4" id="KW-0378">Hydrolase</keyword>
<accession>A0ABS8PXI5</accession>
<dbReference type="EMBL" id="JAJNEC010000007">
    <property type="protein sequence ID" value="MCD2425759.1"/>
    <property type="molecule type" value="Genomic_DNA"/>
</dbReference>
<proteinExistence type="predicted"/>
<dbReference type="PANTHER" id="PTHR43540">
    <property type="entry name" value="PEROXYUREIDOACRYLATE/UREIDOACRYLATE AMIDOHYDROLASE-RELATED"/>
    <property type="match status" value="1"/>
</dbReference>
<feature type="domain" description="Isochorismatase-like" evidence="3">
    <location>
        <begin position="33"/>
        <end position="177"/>
    </location>
</feature>
<gene>
    <name evidence="4" type="ORF">LQ567_23445</name>
</gene>
<feature type="signal peptide" evidence="2">
    <location>
        <begin position="1"/>
        <end position="20"/>
    </location>
</feature>
<evidence type="ECO:0000256" key="2">
    <source>
        <dbReference type="SAM" id="SignalP"/>
    </source>
</evidence>
<dbReference type="RefSeq" id="WP_231008332.1">
    <property type="nucleotide sequence ID" value="NZ_JAJNEC010000007.1"/>
</dbReference>
<keyword evidence="5" id="KW-1185">Reference proteome</keyword>
<dbReference type="InterPro" id="IPR050272">
    <property type="entry name" value="Isochorismatase-like_hydrls"/>
</dbReference>
<dbReference type="PANTHER" id="PTHR43540:SF1">
    <property type="entry name" value="ISOCHORISMATASE HYDROLASE"/>
    <property type="match status" value="1"/>
</dbReference>
<evidence type="ECO:0000313" key="4">
    <source>
        <dbReference type="EMBL" id="MCD2425759.1"/>
    </source>
</evidence>
<protein>
    <submittedName>
        <fullName evidence="4">Cysteine hydrolase</fullName>
    </submittedName>
</protein>
<dbReference type="InterPro" id="IPR000868">
    <property type="entry name" value="Isochorismatase-like_dom"/>
</dbReference>
<dbReference type="Gene3D" id="3.40.50.850">
    <property type="entry name" value="Isochorismatase-like"/>
    <property type="match status" value="1"/>
</dbReference>
<dbReference type="SUPFAM" id="SSF52499">
    <property type="entry name" value="Isochorismatase-like hydrolases"/>
    <property type="match status" value="1"/>
</dbReference>
<feature type="chain" id="PRO_5047095661" evidence="2">
    <location>
        <begin position="21"/>
        <end position="218"/>
    </location>
</feature>
<dbReference type="Proteomes" id="UP001199816">
    <property type="component" value="Unassembled WGS sequence"/>
</dbReference>
<organism evidence="4 5">
    <name type="scientific">Niabella pedocola</name>
    <dbReference type="NCBI Taxonomy" id="1752077"/>
    <lineage>
        <taxon>Bacteria</taxon>
        <taxon>Pseudomonadati</taxon>
        <taxon>Bacteroidota</taxon>
        <taxon>Chitinophagia</taxon>
        <taxon>Chitinophagales</taxon>
        <taxon>Chitinophagaceae</taxon>
        <taxon>Niabella</taxon>
    </lineage>
</organism>
<evidence type="ECO:0000259" key="3">
    <source>
        <dbReference type="Pfam" id="PF00857"/>
    </source>
</evidence>
<evidence type="ECO:0000256" key="1">
    <source>
        <dbReference type="ARBA" id="ARBA00022801"/>
    </source>
</evidence>
<dbReference type="Pfam" id="PF00857">
    <property type="entry name" value="Isochorismatase"/>
    <property type="match status" value="1"/>
</dbReference>
<dbReference type="InterPro" id="IPR036380">
    <property type="entry name" value="Isochorismatase-like_sf"/>
</dbReference>
<dbReference type="CDD" id="cd01014">
    <property type="entry name" value="nicotinamidase_related"/>
    <property type="match status" value="1"/>
</dbReference>